<feature type="domain" description="HTH araC/xylS-type" evidence="4">
    <location>
        <begin position="188"/>
        <end position="286"/>
    </location>
</feature>
<dbReference type="SUPFAM" id="SSF46689">
    <property type="entry name" value="Homeodomain-like"/>
    <property type="match status" value="2"/>
</dbReference>
<dbReference type="Proteomes" id="UP000650081">
    <property type="component" value="Unassembled WGS sequence"/>
</dbReference>
<dbReference type="CDD" id="cd06976">
    <property type="entry name" value="cupin_MtlR-like_N"/>
    <property type="match status" value="1"/>
</dbReference>
<dbReference type="PANTHER" id="PTHR43280:SF27">
    <property type="entry name" value="TRANSCRIPTIONAL REGULATOR MTLR"/>
    <property type="match status" value="1"/>
</dbReference>
<dbReference type="InterPro" id="IPR003313">
    <property type="entry name" value="AraC-bd"/>
</dbReference>
<keyword evidence="6" id="KW-1185">Reference proteome</keyword>
<dbReference type="Gene3D" id="2.60.120.10">
    <property type="entry name" value="Jelly Rolls"/>
    <property type="match status" value="1"/>
</dbReference>
<evidence type="ECO:0000256" key="2">
    <source>
        <dbReference type="ARBA" id="ARBA00023125"/>
    </source>
</evidence>
<accession>A0A923PJ79</accession>
<dbReference type="PANTHER" id="PTHR43280">
    <property type="entry name" value="ARAC-FAMILY TRANSCRIPTIONAL REGULATOR"/>
    <property type="match status" value="1"/>
</dbReference>
<dbReference type="SUPFAM" id="SSF51182">
    <property type="entry name" value="RmlC-like cupins"/>
    <property type="match status" value="1"/>
</dbReference>
<sequence>MKESILLQREQKPTNQSFVARHAIVPHLYNRWHHHFELELMYVIRGEGTRFVGQSILPFYSGDMVLVGSNVPHFWQSDPSYFQGDEQVSSELILVQFAPDLIKGGFDLPEMEPIKTLIQRAQSGLSFHGQAKEVAHNLLWDLVKTSGSHKLIVLLHLLTHLAQTSEVQNLFVPSTQQPLNVKKSERLSESINFIRNNYVQKITLSEVAEQANMSEQAFCRYFKTNTQKTVLQFINELRVSHACNLLMQTEMNVCEICFASGFNNVSNFNRFFKRIVGTSPLQYRGSLP</sequence>
<dbReference type="AlphaFoldDB" id="A0A923PJ79"/>
<keyword evidence="1" id="KW-0805">Transcription regulation</keyword>
<evidence type="ECO:0000259" key="4">
    <source>
        <dbReference type="PROSITE" id="PS01124"/>
    </source>
</evidence>
<dbReference type="PROSITE" id="PS01124">
    <property type="entry name" value="HTH_ARAC_FAMILY_2"/>
    <property type="match status" value="1"/>
</dbReference>
<evidence type="ECO:0000256" key="3">
    <source>
        <dbReference type="ARBA" id="ARBA00023163"/>
    </source>
</evidence>
<dbReference type="InterPro" id="IPR014710">
    <property type="entry name" value="RmlC-like_jellyroll"/>
</dbReference>
<evidence type="ECO:0000313" key="6">
    <source>
        <dbReference type="Proteomes" id="UP000650081"/>
    </source>
</evidence>
<dbReference type="Gene3D" id="1.10.10.60">
    <property type="entry name" value="Homeodomain-like"/>
    <property type="match status" value="2"/>
</dbReference>
<dbReference type="InterPro" id="IPR018062">
    <property type="entry name" value="HTH_AraC-typ_CS"/>
</dbReference>
<dbReference type="InterPro" id="IPR018060">
    <property type="entry name" value="HTH_AraC"/>
</dbReference>
<dbReference type="InterPro" id="IPR009057">
    <property type="entry name" value="Homeodomain-like_sf"/>
</dbReference>
<protein>
    <submittedName>
        <fullName evidence="5">AraC family transcriptional regulator</fullName>
    </submittedName>
</protein>
<name>A0A923PJ79_9BACT</name>
<dbReference type="RefSeq" id="WP_222936099.1">
    <property type="nucleotide sequence ID" value="NZ_JACSIT010000118.1"/>
</dbReference>
<dbReference type="Pfam" id="PF12833">
    <property type="entry name" value="HTH_18"/>
    <property type="match status" value="1"/>
</dbReference>
<gene>
    <name evidence="5" type="ORF">H9S92_13240</name>
</gene>
<comment type="caution">
    <text evidence="5">The sequence shown here is derived from an EMBL/GenBank/DDBJ whole genome shotgun (WGS) entry which is preliminary data.</text>
</comment>
<dbReference type="Pfam" id="PF02311">
    <property type="entry name" value="AraC_binding"/>
    <property type="match status" value="1"/>
</dbReference>
<keyword evidence="2" id="KW-0238">DNA-binding</keyword>
<evidence type="ECO:0000313" key="5">
    <source>
        <dbReference type="EMBL" id="MBC6995138.1"/>
    </source>
</evidence>
<dbReference type="PROSITE" id="PS00041">
    <property type="entry name" value="HTH_ARAC_FAMILY_1"/>
    <property type="match status" value="1"/>
</dbReference>
<dbReference type="GO" id="GO:0043565">
    <property type="term" value="F:sequence-specific DNA binding"/>
    <property type="evidence" value="ECO:0007669"/>
    <property type="project" value="InterPro"/>
</dbReference>
<keyword evidence="3" id="KW-0804">Transcription</keyword>
<dbReference type="GO" id="GO:0003700">
    <property type="term" value="F:DNA-binding transcription factor activity"/>
    <property type="evidence" value="ECO:0007669"/>
    <property type="project" value="InterPro"/>
</dbReference>
<dbReference type="InterPro" id="IPR011051">
    <property type="entry name" value="RmlC_Cupin_sf"/>
</dbReference>
<evidence type="ECO:0000256" key="1">
    <source>
        <dbReference type="ARBA" id="ARBA00023015"/>
    </source>
</evidence>
<organism evidence="5 6">
    <name type="scientific">Neolewinella lacunae</name>
    <dbReference type="NCBI Taxonomy" id="1517758"/>
    <lineage>
        <taxon>Bacteria</taxon>
        <taxon>Pseudomonadati</taxon>
        <taxon>Bacteroidota</taxon>
        <taxon>Saprospiria</taxon>
        <taxon>Saprospirales</taxon>
        <taxon>Lewinellaceae</taxon>
        <taxon>Neolewinella</taxon>
    </lineage>
</organism>
<dbReference type="SMART" id="SM00342">
    <property type="entry name" value="HTH_ARAC"/>
    <property type="match status" value="1"/>
</dbReference>
<proteinExistence type="predicted"/>
<dbReference type="EMBL" id="JACSIT010000118">
    <property type="protein sequence ID" value="MBC6995138.1"/>
    <property type="molecule type" value="Genomic_DNA"/>
</dbReference>
<reference evidence="5" key="1">
    <citation type="submission" date="2020-08" db="EMBL/GenBank/DDBJ databases">
        <title>Lewinella bacteria from marine environments.</title>
        <authorList>
            <person name="Zhong Y."/>
        </authorList>
    </citation>
    <scope>NUCLEOTIDE SEQUENCE</scope>
    <source>
        <strain evidence="5">KCTC 42187</strain>
    </source>
</reference>